<evidence type="ECO:0000256" key="1">
    <source>
        <dbReference type="ARBA" id="ARBA00022598"/>
    </source>
</evidence>
<keyword evidence="3 4" id="KW-0067">ATP-binding</keyword>
<protein>
    <recommendedName>
        <fullName evidence="5">ATP-grasp domain-containing protein</fullName>
    </recommendedName>
</protein>
<dbReference type="Gene3D" id="3.40.50.20">
    <property type="match status" value="1"/>
</dbReference>
<dbReference type="Proteomes" id="UP001341245">
    <property type="component" value="Unassembled WGS sequence"/>
</dbReference>
<dbReference type="PANTHER" id="PTHR43585">
    <property type="entry name" value="FUMIPYRROLE BIOSYNTHESIS PROTEIN C"/>
    <property type="match status" value="1"/>
</dbReference>
<feature type="domain" description="ATP-grasp" evidence="5">
    <location>
        <begin position="186"/>
        <end position="421"/>
    </location>
</feature>
<accession>A0ABR0TQP4</accession>
<dbReference type="InterPro" id="IPR041472">
    <property type="entry name" value="BL00235/CARNS1_N"/>
</dbReference>
<comment type="caution">
    <text evidence="6">The sequence shown here is derived from an EMBL/GenBank/DDBJ whole genome shotgun (WGS) entry which is preliminary data.</text>
</comment>
<gene>
    <name evidence="6" type="ORF">QM012_005762</name>
</gene>
<keyword evidence="2 4" id="KW-0547">Nucleotide-binding</keyword>
<organism evidence="6 7">
    <name type="scientific">Aureobasidium pullulans</name>
    <name type="common">Black yeast</name>
    <name type="synonym">Pullularia pullulans</name>
    <dbReference type="NCBI Taxonomy" id="5580"/>
    <lineage>
        <taxon>Eukaryota</taxon>
        <taxon>Fungi</taxon>
        <taxon>Dikarya</taxon>
        <taxon>Ascomycota</taxon>
        <taxon>Pezizomycotina</taxon>
        <taxon>Dothideomycetes</taxon>
        <taxon>Dothideomycetidae</taxon>
        <taxon>Dothideales</taxon>
        <taxon>Saccotheciaceae</taxon>
        <taxon>Aureobasidium</taxon>
    </lineage>
</organism>
<dbReference type="InterPro" id="IPR052032">
    <property type="entry name" value="ATP-dep_AA_Ligase"/>
</dbReference>
<evidence type="ECO:0000313" key="7">
    <source>
        <dbReference type="Proteomes" id="UP001341245"/>
    </source>
</evidence>
<dbReference type="PANTHER" id="PTHR43585:SF2">
    <property type="entry name" value="ATP-GRASP ENZYME FSQD"/>
    <property type="match status" value="1"/>
</dbReference>
<dbReference type="SUPFAM" id="SSF56059">
    <property type="entry name" value="Glutathione synthetase ATP-binding domain-like"/>
    <property type="match status" value="1"/>
</dbReference>
<sequence>MVAGFVSSTEQHLEPCNDLKSLSSILLSACGGCVADSRSGLSVQTTLSRLSEEVDARFCFSWILDHPLERKRLAVVQARKEFSTIERFYRAAQALNVDLIAVDSPGHWLQSEHGPSSSLRDRFIPFDMTVDDSLSQRLYETLKDLRLDGIISSNDRHLVAVAEAAELLGLPTMPSSALKVSTDKHATRVAEEGSQGPTILVNSLADLDNQLQGLLEKKCEFPLIVKPCLGWSSDCVARVTNVDELRDAVERASKKQSSSFSSSTAVVIEPYIDGPEVDTNMVLLDGECLFFEVSDDFPSTGDMPGAPASKGNFQETQIVYPTALPEDEQIVLRDGIHKSLLRLGFHTGVFHVEARVRDSRVQYIMDTESIPDLKPLGARTASQPSCWLLEINARPPGGFSDWATAYANGVCLHALAILAAIGDKQRYRALATPFKQDIEKCCPQPQFHCMLTYISPDRAGVLANSPCEDLQHREVSLLRNTLQYCCWYWQGDHLSGPQDHSLGWLATYLLFVRRTASPRRDLLRLGNRLREDIRVEIA</sequence>
<evidence type="ECO:0000259" key="5">
    <source>
        <dbReference type="PROSITE" id="PS50975"/>
    </source>
</evidence>
<dbReference type="InterPro" id="IPR011761">
    <property type="entry name" value="ATP-grasp"/>
</dbReference>
<evidence type="ECO:0000313" key="6">
    <source>
        <dbReference type="EMBL" id="KAK6006754.1"/>
    </source>
</evidence>
<name>A0ABR0TQP4_AURPU</name>
<reference evidence="6 7" key="1">
    <citation type="submission" date="2023-11" db="EMBL/GenBank/DDBJ databases">
        <title>Draft genome sequence and annotation of the polyextremotolerant black yeast-like fungus Aureobasidium pullulans NRRL 62042.</title>
        <authorList>
            <person name="Dielentheis-Frenken M.R.E."/>
            <person name="Wibberg D."/>
            <person name="Blank L.M."/>
            <person name="Tiso T."/>
        </authorList>
    </citation>
    <scope>NUCLEOTIDE SEQUENCE [LARGE SCALE GENOMIC DNA]</scope>
    <source>
        <strain evidence="6 7">NRRL 62042</strain>
    </source>
</reference>
<dbReference type="EMBL" id="JASGXD010000003">
    <property type="protein sequence ID" value="KAK6006754.1"/>
    <property type="molecule type" value="Genomic_DNA"/>
</dbReference>
<dbReference type="Pfam" id="PF13535">
    <property type="entry name" value="ATP-grasp_4"/>
    <property type="match status" value="1"/>
</dbReference>
<dbReference type="PROSITE" id="PS50975">
    <property type="entry name" value="ATP_GRASP"/>
    <property type="match status" value="1"/>
</dbReference>
<evidence type="ECO:0000256" key="2">
    <source>
        <dbReference type="ARBA" id="ARBA00022741"/>
    </source>
</evidence>
<evidence type="ECO:0000256" key="4">
    <source>
        <dbReference type="PROSITE-ProRule" id="PRU00409"/>
    </source>
</evidence>
<keyword evidence="1" id="KW-0436">Ligase</keyword>
<proteinExistence type="predicted"/>
<dbReference type="Gene3D" id="3.30.470.20">
    <property type="entry name" value="ATP-grasp fold, B domain"/>
    <property type="match status" value="1"/>
</dbReference>
<keyword evidence="7" id="KW-1185">Reference proteome</keyword>
<evidence type="ECO:0000256" key="3">
    <source>
        <dbReference type="ARBA" id="ARBA00022840"/>
    </source>
</evidence>
<dbReference type="Pfam" id="PF18130">
    <property type="entry name" value="ATPgrasp_N"/>
    <property type="match status" value="1"/>
</dbReference>